<dbReference type="PANTHER" id="PTHR33491">
    <property type="entry name" value="OSJNBA0016N04.9 PROTEIN"/>
    <property type="match status" value="1"/>
</dbReference>
<protein>
    <recommendedName>
        <fullName evidence="6">Wall-associated receptor kinase domain-containing protein</fullName>
    </recommendedName>
</protein>
<dbReference type="AlphaFoldDB" id="A0AAN9JLI7"/>
<evidence type="ECO:0000256" key="4">
    <source>
        <dbReference type="ARBA" id="ARBA00023157"/>
    </source>
</evidence>
<accession>A0AAN9JLI7</accession>
<gene>
    <name evidence="7" type="ORF">RJT34_12299</name>
</gene>
<comment type="caution">
    <text evidence="7">The sequence shown here is derived from an EMBL/GenBank/DDBJ whole genome shotgun (WGS) entry which is preliminary data.</text>
</comment>
<dbReference type="InterPro" id="IPR013695">
    <property type="entry name" value="WAK"/>
</dbReference>
<keyword evidence="2" id="KW-0418">Kinase</keyword>
<sequence length="220" mass="24307">MRKSKNIMRYKAGKEDEEEDEDVMLLFPYTRFTTVLHGRFRVDSKLYTGTLEILNTSIPTHQLLANSFTALTCPTNGSSISASVGTALGFSISSVENKLVTIGCDSYGYIQSGYNGETYTTGCLTRCNGHTRKITDGTCSGIGCCQVDVPRAMKNVSIHADYFRNSTTDWGNCTASFVVKDGSYNFSTKDLSNFEYEKLPLVLDWTVGENNSRRIAIATN</sequence>
<dbReference type="GO" id="GO:0004674">
    <property type="term" value="F:protein serine/threonine kinase activity"/>
    <property type="evidence" value="ECO:0007669"/>
    <property type="project" value="UniProtKB-KW"/>
</dbReference>
<organism evidence="7 8">
    <name type="scientific">Clitoria ternatea</name>
    <name type="common">Butterfly pea</name>
    <dbReference type="NCBI Taxonomy" id="43366"/>
    <lineage>
        <taxon>Eukaryota</taxon>
        <taxon>Viridiplantae</taxon>
        <taxon>Streptophyta</taxon>
        <taxon>Embryophyta</taxon>
        <taxon>Tracheophyta</taxon>
        <taxon>Spermatophyta</taxon>
        <taxon>Magnoliopsida</taxon>
        <taxon>eudicotyledons</taxon>
        <taxon>Gunneridae</taxon>
        <taxon>Pentapetalae</taxon>
        <taxon>rosids</taxon>
        <taxon>fabids</taxon>
        <taxon>Fabales</taxon>
        <taxon>Fabaceae</taxon>
        <taxon>Papilionoideae</taxon>
        <taxon>50 kb inversion clade</taxon>
        <taxon>NPAAA clade</taxon>
        <taxon>indigoferoid/millettioid clade</taxon>
        <taxon>Phaseoleae</taxon>
        <taxon>Clitoria</taxon>
    </lineage>
</organism>
<evidence type="ECO:0000313" key="7">
    <source>
        <dbReference type="EMBL" id="KAK7301435.1"/>
    </source>
</evidence>
<feature type="domain" description="Wall-associated receptor kinase" evidence="6">
    <location>
        <begin position="138"/>
        <end position="212"/>
    </location>
</feature>
<proteinExistence type="predicted"/>
<keyword evidence="8" id="KW-1185">Reference proteome</keyword>
<dbReference type="Pfam" id="PF08488">
    <property type="entry name" value="WAK"/>
    <property type="match status" value="1"/>
</dbReference>
<evidence type="ECO:0000256" key="1">
    <source>
        <dbReference type="ARBA" id="ARBA00004479"/>
    </source>
</evidence>
<dbReference type="EMBL" id="JAYKXN010000003">
    <property type="protein sequence ID" value="KAK7301435.1"/>
    <property type="molecule type" value="Genomic_DNA"/>
</dbReference>
<comment type="subcellular location">
    <subcellularLocation>
        <location evidence="1">Membrane</location>
        <topology evidence="1">Single-pass type I membrane protein</topology>
    </subcellularLocation>
</comment>
<keyword evidence="2" id="KW-0723">Serine/threonine-protein kinase</keyword>
<evidence type="ECO:0000256" key="3">
    <source>
        <dbReference type="ARBA" id="ARBA00022679"/>
    </source>
</evidence>
<evidence type="ECO:0000256" key="5">
    <source>
        <dbReference type="ARBA" id="ARBA00023180"/>
    </source>
</evidence>
<name>A0AAN9JLI7_CLITE</name>
<keyword evidence="3" id="KW-0808">Transferase</keyword>
<keyword evidence="5" id="KW-0325">Glycoprotein</keyword>
<reference evidence="7 8" key="1">
    <citation type="submission" date="2024-01" db="EMBL/GenBank/DDBJ databases">
        <title>The genomes of 5 underutilized Papilionoideae crops provide insights into root nodulation and disease resistance.</title>
        <authorList>
            <person name="Yuan L."/>
        </authorList>
    </citation>
    <scope>NUCLEOTIDE SEQUENCE [LARGE SCALE GENOMIC DNA]</scope>
    <source>
        <strain evidence="7">LY-2023</strain>
        <tissue evidence="7">Leaf</tissue>
    </source>
</reference>
<dbReference type="Proteomes" id="UP001359559">
    <property type="component" value="Unassembled WGS sequence"/>
</dbReference>
<evidence type="ECO:0000313" key="8">
    <source>
        <dbReference type="Proteomes" id="UP001359559"/>
    </source>
</evidence>
<evidence type="ECO:0000259" key="6">
    <source>
        <dbReference type="Pfam" id="PF08488"/>
    </source>
</evidence>
<dbReference type="GO" id="GO:0016020">
    <property type="term" value="C:membrane"/>
    <property type="evidence" value="ECO:0007669"/>
    <property type="project" value="UniProtKB-SubCell"/>
</dbReference>
<keyword evidence="4" id="KW-1015">Disulfide bond</keyword>
<evidence type="ECO:0000256" key="2">
    <source>
        <dbReference type="ARBA" id="ARBA00022527"/>
    </source>
</evidence>